<gene>
    <name evidence="3" type="ORF">D0Q02_23785</name>
</gene>
<evidence type="ECO:0000256" key="1">
    <source>
        <dbReference type="ARBA" id="ARBA00022729"/>
    </source>
</evidence>
<dbReference type="PANTHER" id="PTHR21666:SF289">
    <property type="entry name" value="L-ALA--D-GLU ENDOPEPTIDASE"/>
    <property type="match status" value="1"/>
</dbReference>
<dbReference type="SUPFAM" id="SSF51261">
    <property type="entry name" value="Duplicated hybrid motif"/>
    <property type="match status" value="1"/>
</dbReference>
<accession>A0A372FTV0</accession>
<keyword evidence="1" id="KW-0732">Signal</keyword>
<comment type="caution">
    <text evidence="3">The sequence shown here is derived from an EMBL/GenBank/DDBJ whole genome shotgun (WGS) entry which is preliminary data.</text>
</comment>
<dbReference type="AlphaFoldDB" id="A0A372FTV0"/>
<dbReference type="OrthoDB" id="5496837at2"/>
<keyword evidence="4" id="KW-1185">Reference proteome</keyword>
<dbReference type="PANTHER" id="PTHR21666">
    <property type="entry name" value="PEPTIDASE-RELATED"/>
    <property type="match status" value="1"/>
</dbReference>
<proteinExistence type="predicted"/>
<dbReference type="GO" id="GO:0004222">
    <property type="term" value="F:metalloendopeptidase activity"/>
    <property type="evidence" value="ECO:0007669"/>
    <property type="project" value="TreeGrafter"/>
</dbReference>
<reference evidence="3 4" key="1">
    <citation type="submission" date="2018-08" db="EMBL/GenBank/DDBJ databases">
        <title>Verrucosispora craniellae sp. nov., isolated from a marine sponge in the South China Sea.</title>
        <authorList>
            <person name="Li L."/>
            <person name="Lin H.W."/>
        </authorList>
    </citation>
    <scope>NUCLEOTIDE SEQUENCE [LARGE SCALE GENOMIC DNA]</scope>
    <source>
        <strain evidence="3 4">LHW63014</strain>
    </source>
</reference>
<evidence type="ECO:0000313" key="3">
    <source>
        <dbReference type="EMBL" id="RFS44181.1"/>
    </source>
</evidence>
<evidence type="ECO:0000259" key="2">
    <source>
        <dbReference type="Pfam" id="PF01551"/>
    </source>
</evidence>
<sequence length="363" mass="36917">MKLRSLVSLAVALTAVFILCAGGLGGFLAGGTAAGCIPKATLPGSSSPTTAPPITGPTLWPAIGDWDSGQVGNAAAIATTGARLGIPGRGWVIAVATAMQESTLRNLAGGDRDSVGLFQQRPSQGWGTPAQLQDPVYASEKFFGTLVTIDGWQTMPLTEAAQAVQTSAYPDAYAKWEGPATELVTAIAETAGLPTNGLAGCGAVGPWTQPVLAPVGSAFRSADRPGHDGVDLSAPRGTAIRAASAGTVRTVRCNAVYADSGAEWGCHRDGDPDLTRGCGWYVDIDHTGGLLTRYCHMDQAPMVTVGQQVAVGQPIGVVGSTGRSSGPHLHYEVHQNSDASANGAIDPVPFMAAQGVPLGAPPA</sequence>
<dbReference type="Proteomes" id="UP000262621">
    <property type="component" value="Unassembled WGS sequence"/>
</dbReference>
<name>A0A372FTV0_9ACTN</name>
<dbReference type="CDD" id="cd12797">
    <property type="entry name" value="M23_peptidase"/>
    <property type="match status" value="1"/>
</dbReference>
<dbReference type="Pfam" id="PF01551">
    <property type="entry name" value="Peptidase_M23"/>
    <property type="match status" value="1"/>
</dbReference>
<dbReference type="RefSeq" id="WP_117230234.1">
    <property type="nucleotide sequence ID" value="NZ_CP061725.1"/>
</dbReference>
<feature type="domain" description="M23ase beta-sheet core" evidence="2">
    <location>
        <begin position="226"/>
        <end position="339"/>
    </location>
</feature>
<dbReference type="Gene3D" id="2.70.70.10">
    <property type="entry name" value="Glucose Permease (Domain IIA)"/>
    <property type="match status" value="1"/>
</dbReference>
<organism evidence="3 4">
    <name type="scientific">Micromonospora craniellae</name>
    <dbReference type="NCBI Taxonomy" id="2294034"/>
    <lineage>
        <taxon>Bacteria</taxon>
        <taxon>Bacillati</taxon>
        <taxon>Actinomycetota</taxon>
        <taxon>Actinomycetes</taxon>
        <taxon>Micromonosporales</taxon>
        <taxon>Micromonosporaceae</taxon>
        <taxon>Micromonospora</taxon>
    </lineage>
</organism>
<dbReference type="EMBL" id="QVFU01000035">
    <property type="protein sequence ID" value="RFS44181.1"/>
    <property type="molecule type" value="Genomic_DNA"/>
</dbReference>
<dbReference type="InterPro" id="IPR011055">
    <property type="entry name" value="Dup_hybrid_motif"/>
</dbReference>
<protein>
    <submittedName>
        <fullName evidence="3">M23 family peptidase</fullName>
    </submittedName>
</protein>
<dbReference type="InterPro" id="IPR016047">
    <property type="entry name" value="M23ase_b-sheet_dom"/>
</dbReference>
<evidence type="ECO:0000313" key="4">
    <source>
        <dbReference type="Proteomes" id="UP000262621"/>
    </source>
</evidence>
<dbReference type="InterPro" id="IPR050570">
    <property type="entry name" value="Cell_wall_metabolism_enzyme"/>
</dbReference>